<name>A0A2P8H7H9_9BACL</name>
<protein>
    <submittedName>
        <fullName evidence="1">Uncharacterized protein</fullName>
    </submittedName>
</protein>
<gene>
    <name evidence="1" type="ORF">B0H99_101399</name>
</gene>
<keyword evidence="2" id="KW-1185">Reference proteome</keyword>
<evidence type="ECO:0000313" key="1">
    <source>
        <dbReference type="EMBL" id="PSL42151.1"/>
    </source>
</evidence>
<dbReference type="EMBL" id="PYAT01000001">
    <property type="protein sequence ID" value="PSL42151.1"/>
    <property type="molecule type" value="Genomic_DNA"/>
</dbReference>
<accession>A0A2P8H7H9</accession>
<organism evidence="1 2">
    <name type="scientific">Planomicrobium soli</name>
    <dbReference type="NCBI Taxonomy" id="1176648"/>
    <lineage>
        <taxon>Bacteria</taxon>
        <taxon>Bacillati</taxon>
        <taxon>Bacillota</taxon>
        <taxon>Bacilli</taxon>
        <taxon>Bacillales</taxon>
        <taxon>Caryophanaceae</taxon>
        <taxon>Planomicrobium</taxon>
    </lineage>
</organism>
<reference evidence="1 2" key="1">
    <citation type="submission" date="2018-03" db="EMBL/GenBank/DDBJ databases">
        <title>Genomic Encyclopedia of Type Strains, Phase III (KMG-III): the genomes of soil and plant-associated and newly described type strains.</title>
        <authorList>
            <person name="Whitman W."/>
        </authorList>
    </citation>
    <scope>NUCLEOTIDE SEQUENCE [LARGE SCALE GENOMIC DNA]</scope>
    <source>
        <strain evidence="1 2">CGMCC 1.12259</strain>
    </source>
</reference>
<comment type="caution">
    <text evidence="1">The sequence shown here is derived from an EMBL/GenBank/DDBJ whole genome shotgun (WGS) entry which is preliminary data.</text>
</comment>
<evidence type="ECO:0000313" key="2">
    <source>
        <dbReference type="Proteomes" id="UP000242682"/>
    </source>
</evidence>
<dbReference type="AlphaFoldDB" id="A0A2P8H7H9"/>
<sequence>MMILSIAGMAAALVIGLVNGMAIERMGARK</sequence>
<dbReference type="Proteomes" id="UP000242682">
    <property type="component" value="Unassembled WGS sequence"/>
</dbReference>
<proteinExistence type="predicted"/>